<dbReference type="SUPFAM" id="SSF48208">
    <property type="entry name" value="Six-hairpin glycosidases"/>
    <property type="match status" value="1"/>
</dbReference>
<accession>A0A372MI68</accession>
<dbReference type="InterPro" id="IPR008928">
    <property type="entry name" value="6-hairpin_glycosidase_sf"/>
</dbReference>
<name>A0A372MI68_9SPIR</name>
<evidence type="ECO:0000313" key="1">
    <source>
        <dbReference type="EMBL" id="RFU95098.1"/>
    </source>
</evidence>
<dbReference type="Proteomes" id="UP000264002">
    <property type="component" value="Unassembled WGS sequence"/>
</dbReference>
<organism evidence="1 2">
    <name type="scientific">Sphaerochaeta halotolerans</name>
    <dbReference type="NCBI Taxonomy" id="2293840"/>
    <lineage>
        <taxon>Bacteria</taxon>
        <taxon>Pseudomonadati</taxon>
        <taxon>Spirochaetota</taxon>
        <taxon>Spirochaetia</taxon>
        <taxon>Spirochaetales</taxon>
        <taxon>Sphaerochaetaceae</taxon>
        <taxon>Sphaerochaeta</taxon>
    </lineage>
</organism>
<dbReference type="RefSeq" id="WP_117329907.1">
    <property type="nucleotide sequence ID" value="NZ_QUWK01000005.1"/>
</dbReference>
<dbReference type="Gene3D" id="1.50.10.10">
    <property type="match status" value="1"/>
</dbReference>
<dbReference type="GO" id="GO:0016787">
    <property type="term" value="F:hydrolase activity"/>
    <property type="evidence" value="ECO:0007669"/>
    <property type="project" value="UniProtKB-KW"/>
</dbReference>
<reference evidence="2" key="1">
    <citation type="submission" date="2018-08" db="EMBL/GenBank/DDBJ databases">
        <authorList>
            <person name="Grouzdev D.S."/>
            <person name="Krutkina M.S."/>
        </authorList>
    </citation>
    <scope>NUCLEOTIDE SEQUENCE [LARGE SCALE GENOMIC DNA]</scope>
    <source>
        <strain evidence="2">4-11</strain>
    </source>
</reference>
<evidence type="ECO:0000313" key="2">
    <source>
        <dbReference type="Proteomes" id="UP000264002"/>
    </source>
</evidence>
<dbReference type="AlphaFoldDB" id="A0A372MI68"/>
<dbReference type="GO" id="GO:0005975">
    <property type="term" value="P:carbohydrate metabolic process"/>
    <property type="evidence" value="ECO:0007669"/>
    <property type="project" value="InterPro"/>
</dbReference>
<dbReference type="EMBL" id="QUWK01000005">
    <property type="protein sequence ID" value="RFU95098.1"/>
    <property type="molecule type" value="Genomic_DNA"/>
</dbReference>
<comment type="caution">
    <text evidence="1">The sequence shown here is derived from an EMBL/GenBank/DDBJ whole genome shotgun (WGS) entry which is preliminary data.</text>
</comment>
<keyword evidence="2" id="KW-1185">Reference proteome</keyword>
<reference evidence="1 2" key="2">
    <citation type="submission" date="2018-09" db="EMBL/GenBank/DDBJ databases">
        <title>Genome of Sphaerochaeta halotolerans strain 4-11.</title>
        <authorList>
            <person name="Nazina T.N."/>
            <person name="Sokolova D.S."/>
        </authorList>
    </citation>
    <scope>NUCLEOTIDE SEQUENCE [LARGE SCALE GENOMIC DNA]</scope>
    <source>
        <strain evidence="1 2">4-11</strain>
    </source>
</reference>
<gene>
    <name evidence="1" type="ORF">DYP60_05585</name>
</gene>
<keyword evidence="1" id="KW-0378">Hydrolase</keyword>
<dbReference type="InterPro" id="IPR012341">
    <property type="entry name" value="6hp_glycosidase-like_sf"/>
</dbReference>
<sequence length="679" mass="76717">MPIERKRLVNEMNPKVHAWDPDSFLTVGNGNFAYTVDCSGTQSQIAYTKGKTPLCTMSTWGMHDYPGKEEKHYERLTLRQYKHAGRSIGYMSDDTGQETLFGDLRVNPHRFNLAHIGLQTRNPYAMKSMESINQELDLWSGTITSSFCIDDVPIHVETLCHPKQDQLSFRIQSSLLEMGVLHLALDFPYPSHAITASDYAKPDAHISELNSYGNGRYCIKRTIDAVTYDVHLLLSEHACLKQTAAHEFILSSSEKIMEVNVLFLPQGGKQENVVTFNQARTACGLYWSSFWQDGAFIDVSSSIDQRAWELQRRMILSRYLLAIQCSGNMPPPETGLTCNSWYGKFHLEMHLLHAAHFALFGQPELLERSLSYYLDILPGAYERAQSQGYQGARWPKMTDPSGNDSPSAIGTLLCWQQPHPIFYGSLVRKTHPDSALLPAWIPVIKATANFMVDYVTWDQSRNAYVLGPPVVPVQENHDPEHTLNPTFELSYWRWALSEAIAFLENLGEPSNPKWKQVLDNLAPLPTKDGLYLAHENCPDTYGAYAYDHPSFLFSLGLLDGRDVDQTVMERSLQMVMERWQLNELWGWDFPLMAMTAARLGKTDLAIDLLLMDSPKNTYTPNGHNAQRPKEDLPVYLPGNGALLLAVALLAGGWKGSNTPYPGFPKNGWCVQAEGLKRFW</sequence>
<protein>
    <submittedName>
        <fullName evidence="1">Glycoside hydrolase family 65</fullName>
    </submittedName>
</protein>
<proteinExistence type="predicted"/>